<evidence type="ECO:0000256" key="1">
    <source>
        <dbReference type="SAM" id="MobiDB-lite"/>
    </source>
</evidence>
<reference evidence="2" key="1">
    <citation type="journal article" date="2019" name="Sci. Rep.">
        <title>Draft genome of Tanacetum cinerariifolium, the natural source of mosquito coil.</title>
        <authorList>
            <person name="Yamashiro T."/>
            <person name="Shiraishi A."/>
            <person name="Satake H."/>
            <person name="Nakayama K."/>
        </authorList>
    </citation>
    <scope>NUCLEOTIDE SEQUENCE</scope>
</reference>
<feature type="region of interest" description="Disordered" evidence="1">
    <location>
        <begin position="1"/>
        <end position="22"/>
    </location>
</feature>
<comment type="caution">
    <text evidence="2">The sequence shown here is derived from an EMBL/GenBank/DDBJ whole genome shotgun (WGS) entry which is preliminary data.</text>
</comment>
<proteinExistence type="predicted"/>
<feature type="non-terminal residue" evidence="2">
    <location>
        <position position="1"/>
    </location>
</feature>
<accession>A0A699VNX4</accession>
<gene>
    <name evidence="2" type="ORF">Tci_908896</name>
</gene>
<evidence type="ECO:0000313" key="2">
    <source>
        <dbReference type="EMBL" id="GFD36927.1"/>
    </source>
</evidence>
<name>A0A699VNX4_TANCI</name>
<dbReference type="EMBL" id="BKCJ011478406">
    <property type="protein sequence ID" value="GFD36927.1"/>
    <property type="molecule type" value="Genomic_DNA"/>
</dbReference>
<sequence length="40" mass="4658">VESKHLYTSWVPQKSGKHRSSRKELAHGVATLWKLIERVD</sequence>
<organism evidence="2">
    <name type="scientific">Tanacetum cinerariifolium</name>
    <name type="common">Dalmatian daisy</name>
    <name type="synonym">Chrysanthemum cinerariifolium</name>
    <dbReference type="NCBI Taxonomy" id="118510"/>
    <lineage>
        <taxon>Eukaryota</taxon>
        <taxon>Viridiplantae</taxon>
        <taxon>Streptophyta</taxon>
        <taxon>Embryophyta</taxon>
        <taxon>Tracheophyta</taxon>
        <taxon>Spermatophyta</taxon>
        <taxon>Magnoliopsida</taxon>
        <taxon>eudicotyledons</taxon>
        <taxon>Gunneridae</taxon>
        <taxon>Pentapetalae</taxon>
        <taxon>asterids</taxon>
        <taxon>campanulids</taxon>
        <taxon>Asterales</taxon>
        <taxon>Asteraceae</taxon>
        <taxon>Asteroideae</taxon>
        <taxon>Anthemideae</taxon>
        <taxon>Anthemidinae</taxon>
        <taxon>Tanacetum</taxon>
    </lineage>
</organism>
<protein>
    <submittedName>
        <fullName evidence="2">Uncharacterized protein</fullName>
    </submittedName>
</protein>
<dbReference type="AlphaFoldDB" id="A0A699VNX4"/>